<accession>A0AAD9LEV5</accession>
<dbReference type="InterPro" id="IPR017984">
    <property type="entry name" value="Chromo_dom_subgr"/>
</dbReference>
<name>A0AAD9LEV5_BABDI</name>
<dbReference type="SUPFAM" id="SSF54160">
    <property type="entry name" value="Chromo domain-like"/>
    <property type="match status" value="2"/>
</dbReference>
<feature type="domain" description="Chromo" evidence="7">
    <location>
        <begin position="183"/>
        <end position="218"/>
    </location>
</feature>
<reference evidence="8" key="2">
    <citation type="submission" date="2021-05" db="EMBL/GenBank/DDBJ databases">
        <authorList>
            <person name="Pain A."/>
        </authorList>
    </citation>
    <scope>NUCLEOTIDE SEQUENCE</scope>
    <source>
        <strain evidence="8">1802A</strain>
    </source>
</reference>
<evidence type="ECO:0000313" key="9">
    <source>
        <dbReference type="Proteomes" id="UP001195914"/>
    </source>
</evidence>
<dbReference type="EMBL" id="JAHBMH010000073">
    <property type="protein sequence ID" value="KAK1933097.1"/>
    <property type="molecule type" value="Genomic_DNA"/>
</dbReference>
<dbReference type="Pfam" id="PF03969">
    <property type="entry name" value="AFG1_ATPase"/>
    <property type="match status" value="1"/>
</dbReference>
<reference evidence="8" key="1">
    <citation type="journal article" date="2014" name="Nucleic Acids Res.">
        <title>The evolutionary dynamics of variant antigen genes in Babesia reveal a history of genomic innovation underlying host-parasite interaction.</title>
        <authorList>
            <person name="Jackson A.P."/>
            <person name="Otto T.D."/>
            <person name="Darby A."/>
            <person name="Ramaprasad A."/>
            <person name="Xia D."/>
            <person name="Echaide I.E."/>
            <person name="Farber M."/>
            <person name="Gahlot S."/>
            <person name="Gamble J."/>
            <person name="Gupta D."/>
            <person name="Gupta Y."/>
            <person name="Jackson L."/>
            <person name="Malandrin L."/>
            <person name="Malas T.B."/>
            <person name="Moussa E."/>
            <person name="Nair M."/>
            <person name="Reid A.J."/>
            <person name="Sanders M."/>
            <person name="Sharma J."/>
            <person name="Tracey A."/>
            <person name="Quail M.A."/>
            <person name="Weir W."/>
            <person name="Wastling J.M."/>
            <person name="Hall N."/>
            <person name="Willadsen P."/>
            <person name="Lingelbach K."/>
            <person name="Shiels B."/>
            <person name="Tait A."/>
            <person name="Berriman M."/>
            <person name="Allred D.R."/>
            <person name="Pain A."/>
        </authorList>
    </citation>
    <scope>NUCLEOTIDE SEQUENCE</scope>
    <source>
        <strain evidence="8">1802A</strain>
    </source>
</reference>
<evidence type="ECO:0000256" key="1">
    <source>
        <dbReference type="ARBA" id="ARBA00004123"/>
    </source>
</evidence>
<sequence length="907" mass="104626">MKQKKTEQVQPDNRSEEDEYEVEDIVDVRIVKNKPKYLVKWKGFPDSENTWEPEGNLTNLPAFAAKMKMLKEACLESRGGYTNRTQSSTGSSSSRGDNVSKNVSTQSSSDGAPTPNKKQKKNETASSREKSAQVVTQPASEAVRTATEPPTSVRGTGAAPQVPAKQNDSKETVQVPAEPEEAVEIEDLLDYKPRFKKDYFLVRWKGDWEDSWEPRHNLLIVGDLMNKMIELKMSYLHIYGPSEMEQEAFVTVQSIRISGSATLSAVVVEMTRDSESRTLLPLQEVRRRWPQQLLDFLLSRLRLENTLKININAMSLTYRIRSLIVDISGPRKQELRDCIDNVRRIVSTGENQERYFSRVDFAHVPRKRWRVTYLKSRFKHRKAIRHYVFERYTYRVSFFAPFEIGPALNSVLSSLLGGLRASCSFAWQCGPVPSPADCIREDGILCKRLDELKVAIEAPPIRKSWLSTLMTASQDDKQRGLYIYGGVGQGKTVLMDEFYEKVRSQKMRMHFHEFIIRVQKELHIQKSTSQGDLMELVARRVVGDVRLLCLDEFFVNHISDAMILKPLFENLFKIGVIVVTTSNRPPEDLYLNGLNRDRFLPFIPLLRKHCDVFNLQARDFRQEQNFSDTEIPTDIVYIIERDNHEDKILSEFRRRCPDSIEENLVLKVSDLRSITVPLYRGQEAYFRFSNLCGSQNSDSERQGKVEVSLGTEAFMVLAKRFHTIWISEVPQFDASNENDGRLRSFILLIDVLYERNVKLYIGSKIPMLRLFGMVGVVKAADEFQQKISMRYPCFMEFRSAISEPVSKDAFEKLVSNLGMTERASKLLFEAMLPPDETTLSAQRIWDICANHKHLLQGLPPSTRCLYRFDTRDDSILENEFVCSRALSRLFHMSSYSYQQQHRERFLK</sequence>
<dbReference type="SUPFAM" id="SSF52540">
    <property type="entry name" value="P-loop containing nucleoside triphosphate hydrolases"/>
    <property type="match status" value="1"/>
</dbReference>
<dbReference type="SMART" id="SM00298">
    <property type="entry name" value="CHROMO"/>
    <property type="match status" value="2"/>
</dbReference>
<dbReference type="PROSITE" id="PS00598">
    <property type="entry name" value="CHROMO_1"/>
    <property type="match status" value="1"/>
</dbReference>
<feature type="compositionally biased region" description="Polar residues" evidence="6">
    <location>
        <begin position="97"/>
        <end position="111"/>
    </location>
</feature>
<dbReference type="GO" id="GO:0005524">
    <property type="term" value="F:ATP binding"/>
    <property type="evidence" value="ECO:0007669"/>
    <property type="project" value="UniProtKB-KW"/>
</dbReference>
<dbReference type="PANTHER" id="PTHR12169:SF6">
    <property type="entry name" value="AFG1-LIKE ATPASE"/>
    <property type="match status" value="1"/>
</dbReference>
<dbReference type="GO" id="GO:0005739">
    <property type="term" value="C:mitochondrion"/>
    <property type="evidence" value="ECO:0007669"/>
    <property type="project" value="TreeGrafter"/>
</dbReference>
<evidence type="ECO:0000256" key="2">
    <source>
        <dbReference type="ARBA" id="ARBA00010322"/>
    </source>
</evidence>
<feature type="region of interest" description="Disordered" evidence="6">
    <location>
        <begin position="78"/>
        <end position="178"/>
    </location>
</feature>
<dbReference type="Gene3D" id="3.40.50.300">
    <property type="entry name" value="P-loop containing nucleotide triphosphate hydrolases"/>
    <property type="match status" value="1"/>
</dbReference>
<comment type="subcellular location">
    <subcellularLocation>
        <location evidence="1">Nucleus</location>
    </subcellularLocation>
</comment>
<organism evidence="8 9">
    <name type="scientific">Babesia divergens</name>
    <dbReference type="NCBI Taxonomy" id="32595"/>
    <lineage>
        <taxon>Eukaryota</taxon>
        <taxon>Sar</taxon>
        <taxon>Alveolata</taxon>
        <taxon>Apicomplexa</taxon>
        <taxon>Aconoidasida</taxon>
        <taxon>Piroplasmida</taxon>
        <taxon>Babesiidae</taxon>
        <taxon>Babesia</taxon>
    </lineage>
</organism>
<evidence type="ECO:0000259" key="7">
    <source>
        <dbReference type="PROSITE" id="PS50013"/>
    </source>
</evidence>
<dbReference type="Proteomes" id="UP001195914">
    <property type="component" value="Unassembled WGS sequence"/>
</dbReference>
<dbReference type="InterPro" id="IPR023779">
    <property type="entry name" value="Chromodomain_CS"/>
</dbReference>
<proteinExistence type="inferred from homology"/>
<dbReference type="InterPro" id="IPR016197">
    <property type="entry name" value="Chromo-like_dom_sf"/>
</dbReference>
<dbReference type="AlphaFoldDB" id="A0AAD9LEV5"/>
<dbReference type="PRINTS" id="PR00504">
    <property type="entry name" value="CHROMODOMAIN"/>
</dbReference>
<dbReference type="GO" id="GO:0016887">
    <property type="term" value="F:ATP hydrolysis activity"/>
    <property type="evidence" value="ECO:0007669"/>
    <property type="project" value="InterPro"/>
</dbReference>
<keyword evidence="4" id="KW-0067">ATP-binding</keyword>
<dbReference type="Gene3D" id="2.40.50.40">
    <property type="match status" value="2"/>
</dbReference>
<dbReference type="InterPro" id="IPR000953">
    <property type="entry name" value="Chromo/chromo_shadow_dom"/>
</dbReference>
<dbReference type="InterPro" id="IPR027417">
    <property type="entry name" value="P-loop_NTPase"/>
</dbReference>
<dbReference type="InterPro" id="IPR023780">
    <property type="entry name" value="Chromo_domain"/>
</dbReference>
<feature type="domain" description="Chromo" evidence="7">
    <location>
        <begin position="20"/>
        <end position="61"/>
    </location>
</feature>
<feature type="region of interest" description="Disordered" evidence="6">
    <location>
        <begin position="1"/>
        <end position="22"/>
    </location>
</feature>
<keyword evidence="5" id="KW-0539">Nucleus</keyword>
<dbReference type="NCBIfam" id="NF040713">
    <property type="entry name" value="ZapE"/>
    <property type="match status" value="1"/>
</dbReference>
<dbReference type="CDD" id="cd00024">
    <property type="entry name" value="CD_CSD"/>
    <property type="match status" value="2"/>
</dbReference>
<dbReference type="PANTHER" id="PTHR12169">
    <property type="entry name" value="ATPASE N2B"/>
    <property type="match status" value="1"/>
</dbReference>
<comment type="caution">
    <text evidence="8">The sequence shown here is derived from an EMBL/GenBank/DDBJ whole genome shotgun (WGS) entry which is preliminary data.</text>
</comment>
<dbReference type="Pfam" id="PF00385">
    <property type="entry name" value="Chromo"/>
    <property type="match status" value="1"/>
</dbReference>
<evidence type="ECO:0000256" key="4">
    <source>
        <dbReference type="ARBA" id="ARBA00022840"/>
    </source>
</evidence>
<gene>
    <name evidence="8" type="ORF">X943_002159</name>
</gene>
<keyword evidence="9" id="KW-1185">Reference proteome</keyword>
<feature type="compositionally biased region" description="Basic and acidic residues" evidence="6">
    <location>
        <begin position="121"/>
        <end position="131"/>
    </location>
</feature>
<dbReference type="PROSITE" id="PS50013">
    <property type="entry name" value="CHROMO_2"/>
    <property type="match status" value="2"/>
</dbReference>
<evidence type="ECO:0000313" key="8">
    <source>
        <dbReference type="EMBL" id="KAK1933097.1"/>
    </source>
</evidence>
<evidence type="ECO:0000256" key="5">
    <source>
        <dbReference type="ARBA" id="ARBA00023242"/>
    </source>
</evidence>
<dbReference type="InterPro" id="IPR005654">
    <property type="entry name" value="ATPase_AFG1-like"/>
</dbReference>
<keyword evidence="3" id="KW-0547">Nucleotide-binding</keyword>
<comment type="similarity">
    <text evidence="2">Belongs to the AFG1 ATPase family.</text>
</comment>
<dbReference type="GO" id="GO:0005634">
    <property type="term" value="C:nucleus"/>
    <property type="evidence" value="ECO:0007669"/>
    <property type="project" value="UniProtKB-SubCell"/>
</dbReference>
<feature type="compositionally biased region" description="Low complexity" evidence="6">
    <location>
        <begin position="84"/>
        <end position="96"/>
    </location>
</feature>
<protein>
    <submittedName>
        <fullName evidence="8">ATPase, AFG1 family protein,'chromo' (CHRromatin Organization MOdifier) domain containing protein</fullName>
    </submittedName>
</protein>
<evidence type="ECO:0000256" key="3">
    <source>
        <dbReference type="ARBA" id="ARBA00022741"/>
    </source>
</evidence>
<evidence type="ECO:0000256" key="6">
    <source>
        <dbReference type="SAM" id="MobiDB-lite"/>
    </source>
</evidence>